<organism evidence="1 2">
    <name type="scientific">Stylosanthes scabra</name>
    <dbReference type="NCBI Taxonomy" id="79078"/>
    <lineage>
        <taxon>Eukaryota</taxon>
        <taxon>Viridiplantae</taxon>
        <taxon>Streptophyta</taxon>
        <taxon>Embryophyta</taxon>
        <taxon>Tracheophyta</taxon>
        <taxon>Spermatophyta</taxon>
        <taxon>Magnoliopsida</taxon>
        <taxon>eudicotyledons</taxon>
        <taxon>Gunneridae</taxon>
        <taxon>Pentapetalae</taxon>
        <taxon>rosids</taxon>
        <taxon>fabids</taxon>
        <taxon>Fabales</taxon>
        <taxon>Fabaceae</taxon>
        <taxon>Papilionoideae</taxon>
        <taxon>50 kb inversion clade</taxon>
        <taxon>dalbergioids sensu lato</taxon>
        <taxon>Dalbergieae</taxon>
        <taxon>Pterocarpus clade</taxon>
        <taxon>Stylosanthes</taxon>
    </lineage>
</organism>
<reference evidence="1 2" key="1">
    <citation type="journal article" date="2023" name="Plants (Basel)">
        <title>Bridging the Gap: Combining Genomics and Transcriptomics Approaches to Understand Stylosanthes scabra, an Orphan Legume from the Brazilian Caatinga.</title>
        <authorList>
            <person name="Ferreira-Neto J.R.C."/>
            <person name="da Silva M.D."/>
            <person name="Binneck E."/>
            <person name="de Melo N.F."/>
            <person name="da Silva R.H."/>
            <person name="de Melo A.L.T.M."/>
            <person name="Pandolfi V."/>
            <person name="Bustamante F.O."/>
            <person name="Brasileiro-Vidal A.C."/>
            <person name="Benko-Iseppon A.M."/>
        </authorList>
    </citation>
    <scope>NUCLEOTIDE SEQUENCE [LARGE SCALE GENOMIC DNA]</scope>
    <source>
        <tissue evidence="1">Leaves</tissue>
    </source>
</reference>
<evidence type="ECO:0000313" key="1">
    <source>
        <dbReference type="EMBL" id="MED6223505.1"/>
    </source>
</evidence>
<evidence type="ECO:0000313" key="2">
    <source>
        <dbReference type="Proteomes" id="UP001341840"/>
    </source>
</evidence>
<protein>
    <recommendedName>
        <fullName evidence="3">Secreted protein</fullName>
    </recommendedName>
</protein>
<dbReference type="EMBL" id="JASCZI010272790">
    <property type="protein sequence ID" value="MED6223505.1"/>
    <property type="molecule type" value="Genomic_DNA"/>
</dbReference>
<accession>A0ABU6ZNE9</accession>
<dbReference type="Proteomes" id="UP001341840">
    <property type="component" value="Unassembled WGS sequence"/>
</dbReference>
<keyword evidence="2" id="KW-1185">Reference proteome</keyword>
<name>A0ABU6ZNE9_9FABA</name>
<sequence>MFTFSRLIVSGLPLAHYGKPGSPGYNFIFASFHNCCNSNNTLLLYSSISNGGSLLLLPSVGHSPQFTTAAVSSVQGVVNGMTRARHSHLVLLLLCVESTLTVPWKNRHR</sequence>
<gene>
    <name evidence="1" type="ORF">PIB30_074572</name>
</gene>
<evidence type="ECO:0008006" key="3">
    <source>
        <dbReference type="Google" id="ProtNLM"/>
    </source>
</evidence>
<proteinExistence type="predicted"/>
<comment type="caution">
    <text evidence="1">The sequence shown here is derived from an EMBL/GenBank/DDBJ whole genome shotgun (WGS) entry which is preliminary data.</text>
</comment>